<sequence>MPASRRTPPNSIAVRYVHDVPRFSLTPIISVSRVLGIGNGNGVPVDFGLGGYAGDALSTRLRHMYTHCSLE</sequence>
<evidence type="ECO:0000313" key="2">
    <source>
        <dbReference type="EMBL" id="KAJ7688720.1"/>
    </source>
</evidence>
<dbReference type="EMBL" id="JARKIE010000097">
    <property type="protein sequence ID" value="KAJ7686268.1"/>
    <property type="molecule type" value="Genomic_DNA"/>
</dbReference>
<dbReference type="AlphaFoldDB" id="A0AAD7DD32"/>
<dbReference type="EMBL" id="JARKIE010000077">
    <property type="protein sequence ID" value="KAJ7688720.1"/>
    <property type="molecule type" value="Genomic_DNA"/>
</dbReference>
<reference evidence="2" key="1">
    <citation type="submission" date="2023-03" db="EMBL/GenBank/DDBJ databases">
        <title>Massive genome expansion in bonnet fungi (Mycena s.s.) driven by repeated elements and novel gene families across ecological guilds.</title>
        <authorList>
            <consortium name="Lawrence Berkeley National Laboratory"/>
            <person name="Harder C.B."/>
            <person name="Miyauchi S."/>
            <person name="Viragh M."/>
            <person name="Kuo A."/>
            <person name="Thoen E."/>
            <person name="Andreopoulos B."/>
            <person name="Lu D."/>
            <person name="Skrede I."/>
            <person name="Drula E."/>
            <person name="Henrissat B."/>
            <person name="Morin E."/>
            <person name="Kohler A."/>
            <person name="Barry K."/>
            <person name="LaButti K."/>
            <person name="Morin E."/>
            <person name="Salamov A."/>
            <person name="Lipzen A."/>
            <person name="Mereny Z."/>
            <person name="Hegedus B."/>
            <person name="Baldrian P."/>
            <person name="Stursova M."/>
            <person name="Weitz H."/>
            <person name="Taylor A."/>
            <person name="Grigoriev I.V."/>
            <person name="Nagy L.G."/>
            <person name="Martin F."/>
            <person name="Kauserud H."/>
        </authorList>
    </citation>
    <scope>NUCLEOTIDE SEQUENCE</scope>
    <source>
        <strain evidence="2">CBHHK067</strain>
    </source>
</reference>
<accession>A0AAD7DD32</accession>
<proteinExistence type="predicted"/>
<protein>
    <submittedName>
        <fullName evidence="2">Uncharacterized protein</fullName>
    </submittedName>
</protein>
<dbReference type="Proteomes" id="UP001221757">
    <property type="component" value="Unassembled WGS sequence"/>
</dbReference>
<feature type="non-terminal residue" evidence="2">
    <location>
        <position position="1"/>
    </location>
</feature>
<comment type="caution">
    <text evidence="2">The sequence shown here is derived from an EMBL/GenBank/DDBJ whole genome shotgun (WGS) entry which is preliminary data.</text>
</comment>
<organism evidence="2 3">
    <name type="scientific">Mycena rosella</name>
    <name type="common">Pink bonnet</name>
    <name type="synonym">Agaricus rosellus</name>
    <dbReference type="NCBI Taxonomy" id="1033263"/>
    <lineage>
        <taxon>Eukaryota</taxon>
        <taxon>Fungi</taxon>
        <taxon>Dikarya</taxon>
        <taxon>Basidiomycota</taxon>
        <taxon>Agaricomycotina</taxon>
        <taxon>Agaricomycetes</taxon>
        <taxon>Agaricomycetidae</taxon>
        <taxon>Agaricales</taxon>
        <taxon>Marasmiineae</taxon>
        <taxon>Mycenaceae</taxon>
        <taxon>Mycena</taxon>
    </lineage>
</organism>
<name>A0AAD7DD32_MYCRO</name>
<evidence type="ECO:0000313" key="3">
    <source>
        <dbReference type="Proteomes" id="UP001221757"/>
    </source>
</evidence>
<keyword evidence="3" id="KW-1185">Reference proteome</keyword>
<evidence type="ECO:0000313" key="1">
    <source>
        <dbReference type="EMBL" id="KAJ7686268.1"/>
    </source>
</evidence>
<gene>
    <name evidence="2" type="ORF">B0H17DRAFT_1067956</name>
    <name evidence="1" type="ORF">B0H17DRAFT_1072201</name>
</gene>